<dbReference type="Proteomes" id="UP001054945">
    <property type="component" value="Unassembled WGS sequence"/>
</dbReference>
<evidence type="ECO:0000313" key="2">
    <source>
        <dbReference type="Proteomes" id="UP001054945"/>
    </source>
</evidence>
<proteinExistence type="predicted"/>
<gene>
    <name evidence="1" type="ORF">CEXT_475601</name>
</gene>
<accession>A0AAV4QCQ7</accession>
<name>A0AAV4QCQ7_CAEEX</name>
<sequence>MKAKGQSDGNQTYIHSGRKSTISPLWMEIDTVSVLDGYRLSLHCGQKSLVSLIALISVHSEITIDFLPHWRD</sequence>
<reference evidence="1 2" key="1">
    <citation type="submission" date="2021-06" db="EMBL/GenBank/DDBJ databases">
        <title>Caerostris extrusa draft genome.</title>
        <authorList>
            <person name="Kono N."/>
            <person name="Arakawa K."/>
        </authorList>
    </citation>
    <scope>NUCLEOTIDE SEQUENCE [LARGE SCALE GENOMIC DNA]</scope>
</reference>
<protein>
    <submittedName>
        <fullName evidence="1">Uncharacterized protein</fullName>
    </submittedName>
</protein>
<organism evidence="1 2">
    <name type="scientific">Caerostris extrusa</name>
    <name type="common">Bark spider</name>
    <name type="synonym">Caerostris bankana</name>
    <dbReference type="NCBI Taxonomy" id="172846"/>
    <lineage>
        <taxon>Eukaryota</taxon>
        <taxon>Metazoa</taxon>
        <taxon>Ecdysozoa</taxon>
        <taxon>Arthropoda</taxon>
        <taxon>Chelicerata</taxon>
        <taxon>Arachnida</taxon>
        <taxon>Araneae</taxon>
        <taxon>Araneomorphae</taxon>
        <taxon>Entelegynae</taxon>
        <taxon>Araneoidea</taxon>
        <taxon>Araneidae</taxon>
        <taxon>Caerostris</taxon>
    </lineage>
</organism>
<keyword evidence="2" id="KW-1185">Reference proteome</keyword>
<dbReference type="AlphaFoldDB" id="A0AAV4QCQ7"/>
<comment type="caution">
    <text evidence="1">The sequence shown here is derived from an EMBL/GenBank/DDBJ whole genome shotgun (WGS) entry which is preliminary data.</text>
</comment>
<dbReference type="EMBL" id="BPLR01006118">
    <property type="protein sequence ID" value="GIY07498.1"/>
    <property type="molecule type" value="Genomic_DNA"/>
</dbReference>
<evidence type="ECO:0000313" key="1">
    <source>
        <dbReference type="EMBL" id="GIY07498.1"/>
    </source>
</evidence>